<dbReference type="SUPFAM" id="SSF75169">
    <property type="entry name" value="DsrEFH-like"/>
    <property type="match status" value="1"/>
</dbReference>
<evidence type="ECO:0000313" key="3">
    <source>
        <dbReference type="Proteomes" id="UP000184609"/>
    </source>
</evidence>
<keyword evidence="1" id="KW-0732">Signal</keyword>
<reference evidence="3" key="1">
    <citation type="submission" date="2016-12" db="EMBL/GenBank/DDBJ databases">
        <authorList>
            <person name="Varghese N."/>
            <person name="Submissions S."/>
        </authorList>
    </citation>
    <scope>NUCLEOTIDE SEQUENCE [LARGE SCALE GENOMIC DNA]</scope>
    <source>
        <strain evidence="3">DSM 25035</strain>
    </source>
</reference>
<dbReference type="Gene3D" id="3.40.1260.10">
    <property type="entry name" value="DsrEFH-like"/>
    <property type="match status" value="1"/>
</dbReference>
<organism evidence="2 3">
    <name type="scientific">Algoriphagus zhangzhouensis</name>
    <dbReference type="NCBI Taxonomy" id="1073327"/>
    <lineage>
        <taxon>Bacteria</taxon>
        <taxon>Pseudomonadati</taxon>
        <taxon>Bacteroidota</taxon>
        <taxon>Cytophagia</taxon>
        <taxon>Cytophagales</taxon>
        <taxon>Cyclobacteriaceae</taxon>
        <taxon>Algoriphagus</taxon>
    </lineage>
</organism>
<dbReference type="EMBL" id="FRXN01000003">
    <property type="protein sequence ID" value="SHO63361.1"/>
    <property type="molecule type" value="Genomic_DNA"/>
</dbReference>
<dbReference type="AlphaFoldDB" id="A0A1M7ZEL3"/>
<feature type="chain" id="PRO_5012884525" evidence="1">
    <location>
        <begin position="22"/>
        <end position="144"/>
    </location>
</feature>
<gene>
    <name evidence="2" type="ORF">SAMN04488108_2701</name>
</gene>
<proteinExistence type="predicted"/>
<dbReference type="InterPro" id="IPR027396">
    <property type="entry name" value="DsrEFH-like"/>
</dbReference>
<sequence length="144" mass="16196">MKKYTFLLLAFCFVSVSTAFSQTVIKEQTISDLNKNPNYAFGVRDADGFNSALGMFDALSENGVSIENFEIVVKGPIVKELVKGSEMEKQFQKYKSKVKVSICSIAMKRLNVSEEELFDGLDIAESYSIRLLQLQALGYSYLIY</sequence>
<accession>A0A1M7ZEL3</accession>
<name>A0A1M7ZEL3_9BACT</name>
<evidence type="ECO:0000313" key="2">
    <source>
        <dbReference type="EMBL" id="SHO63361.1"/>
    </source>
</evidence>
<dbReference type="STRING" id="1073327.SAMN04488108_2701"/>
<protein>
    <submittedName>
        <fullName evidence="2">Intracellular sulfur oxidation protein, DsrE/DsrF family</fullName>
    </submittedName>
</protein>
<feature type="signal peptide" evidence="1">
    <location>
        <begin position="1"/>
        <end position="21"/>
    </location>
</feature>
<keyword evidence="3" id="KW-1185">Reference proteome</keyword>
<dbReference type="RefSeq" id="WP_134204470.1">
    <property type="nucleotide sequence ID" value="NZ_FRXN01000003.1"/>
</dbReference>
<evidence type="ECO:0000256" key="1">
    <source>
        <dbReference type="SAM" id="SignalP"/>
    </source>
</evidence>
<dbReference type="Proteomes" id="UP000184609">
    <property type="component" value="Unassembled WGS sequence"/>
</dbReference>
<dbReference type="OrthoDB" id="1467432at2"/>